<gene>
    <name evidence="1" type="ORF">METZ01_LOCUS428290</name>
</gene>
<organism evidence="1">
    <name type="scientific">marine metagenome</name>
    <dbReference type="NCBI Taxonomy" id="408172"/>
    <lineage>
        <taxon>unclassified sequences</taxon>
        <taxon>metagenomes</taxon>
        <taxon>ecological metagenomes</taxon>
    </lineage>
</organism>
<name>A0A382XWM9_9ZZZZ</name>
<accession>A0A382XWM9</accession>
<dbReference type="EMBL" id="UINC01171072">
    <property type="protein sequence ID" value="SVD75436.1"/>
    <property type="molecule type" value="Genomic_DNA"/>
</dbReference>
<proteinExistence type="predicted"/>
<dbReference type="AlphaFoldDB" id="A0A382XWM9"/>
<evidence type="ECO:0000313" key="1">
    <source>
        <dbReference type="EMBL" id="SVD75436.1"/>
    </source>
</evidence>
<sequence length="71" mass="8180">MEHFGVPHSNKAYQEQGRNIKALTTAVGYDNLIENFKYLLACNDPWLQNAKNIPGLIKWFDAIQTMRLNNT</sequence>
<protein>
    <submittedName>
        <fullName evidence="1">Uncharacterized protein</fullName>
    </submittedName>
</protein>
<reference evidence="1" key="1">
    <citation type="submission" date="2018-05" db="EMBL/GenBank/DDBJ databases">
        <authorList>
            <person name="Lanie J.A."/>
            <person name="Ng W.-L."/>
            <person name="Kazmierczak K.M."/>
            <person name="Andrzejewski T.M."/>
            <person name="Davidsen T.M."/>
            <person name="Wayne K.J."/>
            <person name="Tettelin H."/>
            <person name="Glass J.I."/>
            <person name="Rusch D."/>
            <person name="Podicherti R."/>
            <person name="Tsui H.-C.T."/>
            <person name="Winkler M.E."/>
        </authorList>
    </citation>
    <scope>NUCLEOTIDE SEQUENCE</scope>
</reference>
<feature type="non-terminal residue" evidence="1">
    <location>
        <position position="71"/>
    </location>
</feature>